<dbReference type="GO" id="GO:0000981">
    <property type="term" value="F:DNA-binding transcription factor activity, RNA polymerase II-specific"/>
    <property type="evidence" value="ECO:0000318"/>
    <property type="project" value="GO_Central"/>
</dbReference>
<feature type="domain" description="C2H2-type" evidence="14">
    <location>
        <begin position="593"/>
        <end position="621"/>
    </location>
</feature>
<comment type="subcellular location">
    <subcellularLocation>
        <location evidence="1">Nucleus</location>
    </subcellularLocation>
</comment>
<dbReference type="InterPro" id="IPR036236">
    <property type="entry name" value="Znf_C2H2_sf"/>
</dbReference>
<dbReference type="Pfam" id="PF00096">
    <property type="entry name" value="zf-C2H2"/>
    <property type="match status" value="8"/>
</dbReference>
<evidence type="ECO:0000259" key="15">
    <source>
        <dbReference type="PROSITE" id="PS50950"/>
    </source>
</evidence>
<dbReference type="SMART" id="SM00980">
    <property type="entry name" value="THAP"/>
    <property type="match status" value="1"/>
</dbReference>
<feature type="region of interest" description="Disordered" evidence="13">
    <location>
        <begin position="260"/>
        <end position="289"/>
    </location>
</feature>
<dbReference type="GeneID" id="20217827"/>
<dbReference type="PROSITE" id="PS00028">
    <property type="entry name" value="ZINC_FINGER_C2H2_1"/>
    <property type="match status" value="10"/>
</dbReference>
<dbReference type="OMA" id="CKMCARS"/>
<feature type="domain" description="C2H2-type" evidence="14">
    <location>
        <begin position="649"/>
        <end position="676"/>
    </location>
</feature>
<dbReference type="PROSITE" id="PS50157">
    <property type="entry name" value="ZINC_FINGER_C2H2_2"/>
    <property type="match status" value="10"/>
</dbReference>
<reference evidence="17" key="3">
    <citation type="submission" date="2015-06" db="UniProtKB">
        <authorList>
            <consortium name="EnsemblMetazoa"/>
        </authorList>
    </citation>
    <scope>IDENTIFICATION</scope>
</reference>
<dbReference type="InParanoid" id="T1G9T1"/>
<evidence type="ECO:0000256" key="12">
    <source>
        <dbReference type="PROSITE-ProRule" id="PRU00309"/>
    </source>
</evidence>
<keyword evidence="10" id="KW-0539">Nucleus</keyword>
<dbReference type="PROSITE" id="PS50950">
    <property type="entry name" value="ZF_THAP"/>
    <property type="match status" value="1"/>
</dbReference>
<dbReference type="SUPFAM" id="SSF57667">
    <property type="entry name" value="beta-beta-alpha zinc fingers"/>
    <property type="match status" value="6"/>
</dbReference>
<dbReference type="GO" id="GO:0005634">
    <property type="term" value="C:nucleus"/>
    <property type="evidence" value="ECO:0000318"/>
    <property type="project" value="GO_Central"/>
</dbReference>
<evidence type="ECO:0000256" key="7">
    <source>
        <dbReference type="ARBA" id="ARBA00023015"/>
    </source>
</evidence>
<feature type="domain" description="C2H2-type" evidence="14">
    <location>
        <begin position="705"/>
        <end position="729"/>
    </location>
</feature>
<feature type="compositionally biased region" description="Low complexity" evidence="13">
    <location>
        <begin position="270"/>
        <end position="283"/>
    </location>
</feature>
<dbReference type="FunFam" id="3.30.160.60:FF:000212">
    <property type="entry name" value="zinc finger protein 382 isoform X2"/>
    <property type="match status" value="1"/>
</dbReference>
<reference evidence="16 18" key="2">
    <citation type="journal article" date="2013" name="Nature">
        <title>Insights into bilaterian evolution from three spiralian genomes.</title>
        <authorList>
            <person name="Simakov O."/>
            <person name="Marletaz F."/>
            <person name="Cho S.J."/>
            <person name="Edsinger-Gonzales E."/>
            <person name="Havlak P."/>
            <person name="Hellsten U."/>
            <person name="Kuo D.H."/>
            <person name="Larsson T."/>
            <person name="Lv J."/>
            <person name="Arendt D."/>
            <person name="Savage R."/>
            <person name="Osoegawa K."/>
            <person name="de Jong P."/>
            <person name="Grimwood J."/>
            <person name="Chapman J.A."/>
            <person name="Shapiro H."/>
            <person name="Aerts A."/>
            <person name="Otillar R.P."/>
            <person name="Terry A.Y."/>
            <person name="Boore J.L."/>
            <person name="Grigoriev I.V."/>
            <person name="Lindberg D.R."/>
            <person name="Seaver E.C."/>
            <person name="Weisblat D.A."/>
            <person name="Putnam N.H."/>
            <person name="Rokhsar D.S."/>
        </authorList>
    </citation>
    <scope>NUCLEOTIDE SEQUENCE</scope>
</reference>
<keyword evidence="9" id="KW-0804">Transcription</keyword>
<evidence type="ECO:0000256" key="8">
    <source>
        <dbReference type="ARBA" id="ARBA00023125"/>
    </source>
</evidence>
<dbReference type="GO" id="GO:0008270">
    <property type="term" value="F:zinc ion binding"/>
    <property type="evidence" value="ECO:0007669"/>
    <property type="project" value="UniProtKB-KW"/>
</dbReference>
<keyword evidence="3" id="KW-0479">Metal-binding</keyword>
<feature type="domain" description="C2H2-type" evidence="14">
    <location>
        <begin position="374"/>
        <end position="398"/>
    </location>
</feature>
<dbReference type="Proteomes" id="UP000015101">
    <property type="component" value="Unassembled WGS sequence"/>
</dbReference>
<keyword evidence="8 12" id="KW-0238">DNA-binding</keyword>
<evidence type="ECO:0000259" key="14">
    <source>
        <dbReference type="PROSITE" id="PS50157"/>
    </source>
</evidence>
<dbReference type="InterPro" id="IPR013087">
    <property type="entry name" value="Znf_C2H2_type"/>
</dbReference>
<evidence type="ECO:0000313" key="16">
    <source>
        <dbReference type="EMBL" id="ESO04608.1"/>
    </source>
</evidence>
<evidence type="ECO:0000256" key="13">
    <source>
        <dbReference type="SAM" id="MobiDB-lite"/>
    </source>
</evidence>
<dbReference type="FunFam" id="3.30.160.60:FF:000003">
    <property type="entry name" value="Zinc finger protein 3 homolog"/>
    <property type="match status" value="1"/>
</dbReference>
<feature type="domain" description="C2H2-type" evidence="14">
    <location>
        <begin position="565"/>
        <end position="592"/>
    </location>
</feature>
<dbReference type="SUPFAM" id="SSF57716">
    <property type="entry name" value="Glucocorticoid receptor-like (DNA-binding domain)"/>
    <property type="match status" value="1"/>
</dbReference>
<evidence type="ECO:0008006" key="19">
    <source>
        <dbReference type="Google" id="ProtNLM"/>
    </source>
</evidence>
<evidence type="ECO:0000256" key="5">
    <source>
        <dbReference type="ARBA" id="ARBA00022771"/>
    </source>
</evidence>
<evidence type="ECO:0000256" key="4">
    <source>
        <dbReference type="ARBA" id="ARBA00022737"/>
    </source>
</evidence>
<feature type="region of interest" description="Disordered" evidence="13">
    <location>
        <begin position="415"/>
        <end position="439"/>
    </location>
</feature>
<dbReference type="FunFam" id="3.30.160.60:FF:000373">
    <property type="entry name" value="Putative transcriptional repressor ctcf"/>
    <property type="match status" value="1"/>
</dbReference>
<keyword evidence="6" id="KW-0862">Zinc</keyword>
<dbReference type="EMBL" id="KB096457">
    <property type="protein sequence ID" value="ESO04608.1"/>
    <property type="molecule type" value="Genomic_DNA"/>
</dbReference>
<dbReference type="EnsemblMetazoa" id="HelroT99505">
    <property type="protein sequence ID" value="HelroP99505"/>
    <property type="gene ID" value="HelroG99505"/>
</dbReference>
<evidence type="ECO:0000256" key="2">
    <source>
        <dbReference type="ARBA" id="ARBA00006991"/>
    </source>
</evidence>
<dbReference type="PANTHER" id="PTHR24381:SF393">
    <property type="entry name" value="CHROMATIN-LINKED ADAPTOR FOR MSL PROTEINS, ISOFORM B"/>
    <property type="match status" value="1"/>
</dbReference>
<dbReference type="OrthoDB" id="8918594at2759"/>
<accession>T1G9T1</accession>
<reference evidence="18" key="1">
    <citation type="submission" date="2012-12" db="EMBL/GenBank/DDBJ databases">
        <authorList>
            <person name="Hellsten U."/>
            <person name="Grimwood J."/>
            <person name="Chapman J.A."/>
            <person name="Shapiro H."/>
            <person name="Aerts A."/>
            <person name="Otillar R.P."/>
            <person name="Terry A.Y."/>
            <person name="Boore J.L."/>
            <person name="Simakov O."/>
            <person name="Marletaz F."/>
            <person name="Cho S.-J."/>
            <person name="Edsinger-Gonzales E."/>
            <person name="Havlak P."/>
            <person name="Kuo D.-H."/>
            <person name="Larsson T."/>
            <person name="Lv J."/>
            <person name="Arendt D."/>
            <person name="Savage R."/>
            <person name="Osoegawa K."/>
            <person name="de Jong P."/>
            <person name="Lindberg D.R."/>
            <person name="Seaver E.C."/>
            <person name="Weisblat D.A."/>
            <person name="Putnam N.H."/>
            <person name="Grigoriev I.V."/>
            <person name="Rokhsar D.S."/>
        </authorList>
    </citation>
    <scope>NUCLEOTIDE SEQUENCE</scope>
</reference>
<dbReference type="InterPro" id="IPR006612">
    <property type="entry name" value="THAP_Znf"/>
</dbReference>
<dbReference type="SMART" id="SM00355">
    <property type="entry name" value="ZnF_C2H2"/>
    <property type="match status" value="10"/>
</dbReference>
<gene>
    <name evidence="17" type="primary">20217827</name>
    <name evidence="16" type="ORF">HELRODRAFT_99505</name>
</gene>
<dbReference type="GO" id="GO:0006357">
    <property type="term" value="P:regulation of transcription by RNA polymerase II"/>
    <property type="evidence" value="ECO:0000318"/>
    <property type="project" value="GO_Central"/>
</dbReference>
<evidence type="ECO:0000256" key="10">
    <source>
        <dbReference type="ARBA" id="ARBA00023242"/>
    </source>
</evidence>
<dbReference type="EMBL" id="AMQM01004146">
    <property type="status" value="NOT_ANNOTATED_CDS"/>
    <property type="molecule type" value="Genomic_DNA"/>
</dbReference>
<feature type="domain" description="C2H2-type" evidence="14">
    <location>
        <begin position="455"/>
        <end position="482"/>
    </location>
</feature>
<sequence>MSIKCCAAGCRSNSDHQGQTFTFFQFPDEKAKCDVWLESIGREDLKYLSAADLFAQYYVCSHHFDEAYVQAAYSDDAAYGNGEDTKVMQIEEPMTSDQAIDSTIDENIVMEDGIDVLNGCKNRQLVFVEGVGPVFVKGEKDNLESPPPRLGTTALERSSYIYHSSFASSKNHSSQKFTTAVTSSTSTATRSQIYNPKVQKVVNNDGKLLIYVCEDSESSDVSAAASNIMANGVEAGSSVGLTAGNLIYMKPGTNDLLQAGLGSDPGKQTKASASTLNNSSSSSIKKHHLTKRNGLATGTAQSTFLLVTKTSPVSAAAAVSAVTATATVDNAFKMEKEDEMEYLNAAAEHSDILVNGIDHNDDDEGDDLSNCKTFLCHTCGQDFTDINQLSKHMYCHNNLALTPDDAYDEYDGEAAVVDDDDGNDNSNNDATGGDDDDSAGVYNNVIREEDDSLIFKCASCGMAFNMFDQLRIHVRSHVQSRNYSCDVCGATFSHRSNLSRHKLQHCAAKKFQCDQCGKGFTQKSNLMSHQSMVHYNTGSDSVALSTLSFSGRSGAERIHRKPKTHSCDICGKSFVSLTGLKNHGALHTGNRPFKCAICEKAFTLMSCLKTHMGTIHTDKKIYCELCGKTYQSEHYLKVHLRIHTGTKDFECEMCSKRFIDMPSLKLHTRTHTGEKPFVCKMCARSFTQQSHLKTHMRIHTGEKPYDCKDCGKKFRQLSNVLEHARTHRK</sequence>
<keyword evidence="5 11" id="KW-0863">Zinc-finger</keyword>
<feature type="domain" description="THAP-type" evidence="15">
    <location>
        <begin position="1"/>
        <end position="96"/>
    </location>
</feature>
<feature type="domain" description="C2H2-type" evidence="14">
    <location>
        <begin position="677"/>
        <end position="704"/>
    </location>
</feature>
<evidence type="ECO:0000313" key="18">
    <source>
        <dbReference type="Proteomes" id="UP000015101"/>
    </source>
</evidence>
<dbReference type="AlphaFoldDB" id="T1G9T1"/>
<comment type="similarity">
    <text evidence="2">Belongs to the krueppel C2H2-type zinc-finger protein family.</text>
</comment>
<dbReference type="RefSeq" id="XP_009017187.1">
    <property type="nucleotide sequence ID" value="XM_009018939.1"/>
</dbReference>
<dbReference type="KEGG" id="hro:HELRODRAFT_99505"/>
<evidence type="ECO:0000256" key="9">
    <source>
        <dbReference type="ARBA" id="ARBA00023163"/>
    </source>
</evidence>
<keyword evidence="18" id="KW-1185">Reference proteome</keyword>
<dbReference type="HOGENOM" id="CLU_380036_0_0_1"/>
<evidence type="ECO:0000256" key="11">
    <source>
        <dbReference type="PROSITE-ProRule" id="PRU00042"/>
    </source>
</evidence>
<dbReference type="eggNOG" id="KOG1721">
    <property type="taxonomic scope" value="Eukaryota"/>
</dbReference>
<feature type="domain" description="C2H2-type" evidence="14">
    <location>
        <begin position="483"/>
        <end position="510"/>
    </location>
</feature>
<dbReference type="STRING" id="6412.T1G9T1"/>
<keyword evidence="7" id="KW-0805">Transcription regulation</keyword>
<dbReference type="Gene3D" id="3.30.160.60">
    <property type="entry name" value="Classic Zinc Finger"/>
    <property type="match status" value="9"/>
</dbReference>
<name>T1G9T1_HELRO</name>
<organism evidence="17 18">
    <name type="scientific">Helobdella robusta</name>
    <name type="common">Californian leech</name>
    <dbReference type="NCBI Taxonomy" id="6412"/>
    <lineage>
        <taxon>Eukaryota</taxon>
        <taxon>Metazoa</taxon>
        <taxon>Spiralia</taxon>
        <taxon>Lophotrochozoa</taxon>
        <taxon>Annelida</taxon>
        <taxon>Clitellata</taxon>
        <taxon>Hirudinea</taxon>
        <taxon>Rhynchobdellida</taxon>
        <taxon>Glossiphoniidae</taxon>
        <taxon>Helobdella</taxon>
    </lineage>
</organism>
<dbReference type="PANTHER" id="PTHR24381">
    <property type="entry name" value="ZINC FINGER PROTEIN"/>
    <property type="match status" value="1"/>
</dbReference>
<dbReference type="FunFam" id="3.30.160.60:FF:000096">
    <property type="entry name" value="Zinc finger and BTB domain-containing protein 18 isoform 1"/>
    <property type="match status" value="1"/>
</dbReference>
<dbReference type="Pfam" id="PF05485">
    <property type="entry name" value="THAP"/>
    <property type="match status" value="1"/>
</dbReference>
<evidence type="ECO:0000256" key="3">
    <source>
        <dbReference type="ARBA" id="ARBA00022723"/>
    </source>
</evidence>
<proteinExistence type="inferred from homology"/>
<keyword evidence="4" id="KW-0677">Repeat</keyword>
<dbReference type="CTD" id="20217827"/>
<dbReference type="GO" id="GO:0000977">
    <property type="term" value="F:RNA polymerase II transcription regulatory region sequence-specific DNA binding"/>
    <property type="evidence" value="ECO:0000318"/>
    <property type="project" value="GO_Central"/>
</dbReference>
<evidence type="ECO:0000256" key="6">
    <source>
        <dbReference type="ARBA" id="ARBA00022833"/>
    </source>
</evidence>
<feature type="domain" description="C2H2-type" evidence="14">
    <location>
        <begin position="511"/>
        <end position="539"/>
    </location>
</feature>
<evidence type="ECO:0000256" key="1">
    <source>
        <dbReference type="ARBA" id="ARBA00004123"/>
    </source>
</evidence>
<dbReference type="FunFam" id="3.30.160.60:FF:000912">
    <property type="entry name" value="Zinc finger protein 660"/>
    <property type="match status" value="1"/>
</dbReference>
<protein>
    <recommendedName>
        <fullName evidence="19">Protein krueppel</fullName>
    </recommendedName>
</protein>
<evidence type="ECO:0000313" key="17">
    <source>
        <dbReference type="EnsemblMetazoa" id="HelroP99505"/>
    </source>
</evidence>
<dbReference type="Pfam" id="PF13912">
    <property type="entry name" value="zf-C2H2_6"/>
    <property type="match status" value="1"/>
</dbReference>
<feature type="domain" description="C2H2-type" evidence="14">
    <location>
        <begin position="621"/>
        <end position="648"/>
    </location>
</feature>